<evidence type="ECO:0000259" key="6">
    <source>
        <dbReference type="PROSITE" id="PS51192"/>
    </source>
</evidence>
<keyword evidence="4" id="KW-0067">ATP-binding</keyword>
<dbReference type="InterPro" id="IPR014001">
    <property type="entry name" value="Helicase_ATP-bd"/>
</dbReference>
<dbReference type="SMART" id="SM00490">
    <property type="entry name" value="HELICc"/>
    <property type="match status" value="1"/>
</dbReference>
<evidence type="ECO:0000256" key="2">
    <source>
        <dbReference type="ARBA" id="ARBA00022801"/>
    </source>
</evidence>
<evidence type="ECO:0000313" key="9">
    <source>
        <dbReference type="Proteomes" id="UP000000442"/>
    </source>
</evidence>
<evidence type="ECO:0000256" key="3">
    <source>
        <dbReference type="ARBA" id="ARBA00022806"/>
    </source>
</evidence>
<dbReference type="PROSITE" id="PS51192">
    <property type="entry name" value="HELICASE_ATP_BIND_1"/>
    <property type="match status" value="1"/>
</dbReference>
<reference evidence="8 9" key="1">
    <citation type="journal article" date="2009" name="Environ. Microbiol.">
        <title>Genome sequence of Desulfobacterium autotrophicum HRM2, a marine sulfate reducer oxidizing organic carbon completely to carbon dioxide.</title>
        <authorList>
            <person name="Strittmatter A.W."/>
            <person name="Liesegang H."/>
            <person name="Rabus R."/>
            <person name="Decker I."/>
            <person name="Amann J."/>
            <person name="Andres S."/>
            <person name="Henne A."/>
            <person name="Fricke W.F."/>
            <person name="Martinez-Arias R."/>
            <person name="Bartels D."/>
            <person name="Goesmann A."/>
            <person name="Krause L."/>
            <person name="Puehler A."/>
            <person name="Klenk H.P."/>
            <person name="Richter M."/>
            <person name="Schuler M."/>
            <person name="Gloeckner F.O."/>
            <person name="Meyerdierks A."/>
            <person name="Gottschalk G."/>
            <person name="Amann R."/>
        </authorList>
    </citation>
    <scope>NUCLEOTIDE SEQUENCE [LARGE SCALE GENOMIC DNA]</scope>
    <source>
        <strain evidence="9">ATCC 43914 / DSM 3382 / HRM2</strain>
    </source>
</reference>
<feature type="compositionally biased region" description="Polar residues" evidence="5">
    <location>
        <begin position="16"/>
        <end position="33"/>
    </location>
</feature>
<dbReference type="GO" id="GO:0005524">
    <property type="term" value="F:ATP binding"/>
    <property type="evidence" value="ECO:0007669"/>
    <property type="project" value="UniProtKB-KW"/>
</dbReference>
<dbReference type="Gene3D" id="3.40.50.300">
    <property type="entry name" value="P-loop containing nucleotide triphosphate hydrolases"/>
    <property type="match status" value="2"/>
</dbReference>
<keyword evidence="2" id="KW-0378">Hydrolase</keyword>
<dbReference type="InterPro" id="IPR001650">
    <property type="entry name" value="Helicase_C-like"/>
</dbReference>
<dbReference type="InterPro" id="IPR011545">
    <property type="entry name" value="DEAD/DEAH_box_helicase_dom"/>
</dbReference>
<dbReference type="InterPro" id="IPR050699">
    <property type="entry name" value="RNA-DNA_Helicase"/>
</dbReference>
<dbReference type="SMART" id="SM01142">
    <property type="entry name" value="DSHCT"/>
    <property type="match status" value="1"/>
</dbReference>
<gene>
    <name evidence="8" type="ordered locus">HRM2_35450</name>
</gene>
<dbReference type="InterPro" id="IPR027417">
    <property type="entry name" value="P-loop_NTPase"/>
</dbReference>
<feature type="compositionally biased region" description="Basic and acidic residues" evidence="5">
    <location>
        <begin position="733"/>
        <end position="742"/>
    </location>
</feature>
<organism evidence="8 9">
    <name type="scientific">Desulforapulum autotrophicum (strain ATCC 43914 / DSM 3382 / VKM B-1955 / HRM2)</name>
    <name type="common">Desulfobacterium autotrophicum</name>
    <dbReference type="NCBI Taxonomy" id="177437"/>
    <lineage>
        <taxon>Bacteria</taxon>
        <taxon>Pseudomonadati</taxon>
        <taxon>Thermodesulfobacteriota</taxon>
        <taxon>Desulfobacteria</taxon>
        <taxon>Desulfobacterales</taxon>
        <taxon>Desulfobacteraceae</taxon>
        <taxon>Desulforapulum</taxon>
    </lineage>
</organism>
<dbReference type="eggNOG" id="COG4581">
    <property type="taxonomic scope" value="Bacteria"/>
</dbReference>
<dbReference type="KEGG" id="dat:HRM2_35450"/>
<evidence type="ECO:0000256" key="4">
    <source>
        <dbReference type="ARBA" id="ARBA00022840"/>
    </source>
</evidence>
<keyword evidence="9" id="KW-1185">Reference proteome</keyword>
<dbReference type="HOGENOM" id="CLU_002902_4_1_7"/>
<evidence type="ECO:0000313" key="8">
    <source>
        <dbReference type="EMBL" id="ACN16610.1"/>
    </source>
</evidence>
<dbReference type="GO" id="GO:0016787">
    <property type="term" value="F:hydrolase activity"/>
    <property type="evidence" value="ECO:0007669"/>
    <property type="project" value="UniProtKB-KW"/>
</dbReference>
<name>C0Q9A5_DESAH</name>
<dbReference type="GO" id="GO:0003676">
    <property type="term" value="F:nucleic acid binding"/>
    <property type="evidence" value="ECO:0007669"/>
    <property type="project" value="InterPro"/>
</dbReference>
<dbReference type="SMART" id="SM00487">
    <property type="entry name" value="DEXDc"/>
    <property type="match status" value="1"/>
</dbReference>
<evidence type="ECO:0000256" key="5">
    <source>
        <dbReference type="SAM" id="MobiDB-lite"/>
    </source>
</evidence>
<feature type="compositionally biased region" description="Acidic residues" evidence="5">
    <location>
        <begin position="717"/>
        <end position="732"/>
    </location>
</feature>
<feature type="region of interest" description="Disordered" evidence="5">
    <location>
        <begin position="714"/>
        <end position="742"/>
    </location>
</feature>
<protein>
    <submittedName>
        <fullName evidence="8">RNA helicase of the superfamily II</fullName>
    </submittedName>
</protein>
<evidence type="ECO:0000256" key="1">
    <source>
        <dbReference type="ARBA" id="ARBA00022741"/>
    </source>
</evidence>
<evidence type="ECO:0000259" key="7">
    <source>
        <dbReference type="PROSITE" id="PS51194"/>
    </source>
</evidence>
<dbReference type="InterPro" id="IPR012961">
    <property type="entry name" value="Ski2/MTR4_C"/>
</dbReference>
<dbReference type="AlphaFoldDB" id="C0Q9A5"/>
<dbReference type="RefSeq" id="WP_015905360.1">
    <property type="nucleotide sequence ID" value="NC_012108.1"/>
</dbReference>
<proteinExistence type="predicted"/>
<dbReference type="Gene3D" id="1.10.3380.30">
    <property type="match status" value="1"/>
</dbReference>
<feature type="domain" description="Helicase C-terminal" evidence="7">
    <location>
        <begin position="294"/>
        <end position="498"/>
    </location>
</feature>
<dbReference type="SUPFAM" id="SSF52540">
    <property type="entry name" value="P-loop containing nucleoside triphosphate hydrolases"/>
    <property type="match status" value="1"/>
</dbReference>
<keyword evidence="3 8" id="KW-0347">Helicase</keyword>
<dbReference type="Proteomes" id="UP000000442">
    <property type="component" value="Chromosome"/>
</dbReference>
<dbReference type="EMBL" id="CP001087">
    <property type="protein sequence ID" value="ACN16610.1"/>
    <property type="molecule type" value="Genomic_DNA"/>
</dbReference>
<dbReference type="Pfam" id="PF00270">
    <property type="entry name" value="DEAD"/>
    <property type="match status" value="1"/>
</dbReference>
<dbReference type="OrthoDB" id="9807155at2"/>
<dbReference type="GO" id="GO:0070478">
    <property type="term" value="P:nuclear-transcribed mRNA catabolic process, 3'-5' exonucleolytic nonsense-mediated decay"/>
    <property type="evidence" value="ECO:0007669"/>
    <property type="project" value="TreeGrafter"/>
</dbReference>
<feature type="domain" description="Helicase ATP-binding" evidence="6">
    <location>
        <begin position="66"/>
        <end position="226"/>
    </location>
</feature>
<feature type="region of interest" description="Disordered" evidence="5">
    <location>
        <begin position="1"/>
        <end position="36"/>
    </location>
</feature>
<dbReference type="PROSITE" id="PS51194">
    <property type="entry name" value="HELICASE_CTER"/>
    <property type="match status" value="1"/>
</dbReference>
<dbReference type="GO" id="GO:0004386">
    <property type="term" value="F:helicase activity"/>
    <property type="evidence" value="ECO:0007669"/>
    <property type="project" value="UniProtKB-KW"/>
</dbReference>
<accession>C0Q9A5</accession>
<dbReference type="Pfam" id="PF08148">
    <property type="entry name" value="DSHCT"/>
    <property type="match status" value="1"/>
</dbReference>
<dbReference type="PANTHER" id="PTHR12131">
    <property type="entry name" value="ATP-DEPENDENT RNA AND DNA HELICASE"/>
    <property type="match status" value="1"/>
</dbReference>
<dbReference type="GO" id="GO:0055087">
    <property type="term" value="C:Ski complex"/>
    <property type="evidence" value="ECO:0007669"/>
    <property type="project" value="TreeGrafter"/>
</dbReference>
<dbReference type="STRING" id="177437.HRM2_35450"/>
<keyword evidence="1" id="KW-0547">Nucleotide-binding</keyword>
<sequence length="742" mass="82497">MKKQSNKGPDKPFGRNSRQGNGKKTSSIKTPMTMTPGADPELAKIFKKIGFPKPSPFVPDSFQLEAVEAIESSDCLVTAPTGAGKTWIAETAARQYLERGQKIWYATPLKALTNSIYAQFIRCFGRDKVGILTGDVKENPDAPLIIGTTEILRNQLYDAMHTGEDLGADFIILDEAHFLGDPERGVVWEEIIIYLPVRIPILMLSATIGNTGLIAEWLTTIRGKECHVIQTTERPVPLFPLFLNPTGVISPLIRQTTGKKKLTLHRGVAEYLKAKPRPQISLPGRLPDFSEILKVLDHFDLLPAIFFLKSRSDCDQAIKSCTGEILAKDKRKRTQLALRIDELTASNRHLARHGQRQILEHTAAASHHSGQLPGWKVVVETLMAEGLLNAMFATSTVAAGVNFPARSVVILNSDRFNGTEFLPLTASEFQQMTGRAGRRGMDKIGFAVVIPGRFMDLNHGARMLTAPPLDVKSQIKINFSMTLNLLLSHTPDKIRLLLDNSFASHMITQGKRGNYARKAFGAKLEHLWDHFMAHLEFLKQEAFVSEDDTLTPDGVWAAQLRMDAPLLVAQSLRLGLLPERDPVMLAAVMASFVSEKEFEDESMERRMLPKRVIRQFLTLRKGLKPFASKLMELGFNAPFLYLQPASVMLAWAGGEPWESTLKRTAFAEGDLARLILRTAENLRQLAGVKQAFPVIAATAFEAMDLILREPVVNATDGVEDEETDETDEEIGTENDKKNQLHP</sequence>
<dbReference type="PANTHER" id="PTHR12131:SF1">
    <property type="entry name" value="ATP-DEPENDENT RNA HELICASE SUPV3L1, MITOCHONDRIAL-RELATED"/>
    <property type="match status" value="1"/>
</dbReference>